<dbReference type="InterPro" id="IPR003105">
    <property type="entry name" value="SRA_YDG"/>
</dbReference>
<dbReference type="PROSITE" id="PS51015">
    <property type="entry name" value="YDG"/>
    <property type="match status" value="1"/>
</dbReference>
<name>A0A7R9PBB4_TIMCA</name>
<dbReference type="PANTHER" id="PTHR14140">
    <property type="entry name" value="E3 UBIQUITIN-PROTEIN LIGASE UHRF-RELATED"/>
    <property type="match status" value="1"/>
</dbReference>
<feature type="region of interest" description="Disordered" evidence="3">
    <location>
        <begin position="435"/>
        <end position="476"/>
    </location>
</feature>
<dbReference type="InterPro" id="IPR013083">
    <property type="entry name" value="Znf_RING/FYVE/PHD"/>
</dbReference>
<dbReference type="InterPro" id="IPR015947">
    <property type="entry name" value="PUA-like_sf"/>
</dbReference>
<evidence type="ECO:0000256" key="3">
    <source>
        <dbReference type="SAM" id="MobiDB-lite"/>
    </source>
</evidence>
<dbReference type="PANTHER" id="PTHR14140:SF45">
    <property type="entry name" value="RING-TYPE E3 UBIQUITIN TRANSFERASE"/>
    <property type="match status" value="1"/>
</dbReference>
<dbReference type="GO" id="GO:0061630">
    <property type="term" value="F:ubiquitin protein ligase activity"/>
    <property type="evidence" value="ECO:0007669"/>
    <property type="project" value="TreeGrafter"/>
</dbReference>
<dbReference type="GO" id="GO:0016567">
    <property type="term" value="P:protein ubiquitination"/>
    <property type="evidence" value="ECO:0007669"/>
    <property type="project" value="TreeGrafter"/>
</dbReference>
<dbReference type="InterPro" id="IPR045134">
    <property type="entry name" value="UHRF1/2-like"/>
</dbReference>
<dbReference type="SUPFAM" id="SSF53098">
    <property type="entry name" value="Ribonuclease H-like"/>
    <property type="match status" value="1"/>
</dbReference>
<evidence type="ECO:0000313" key="5">
    <source>
        <dbReference type="EMBL" id="CAD7576574.1"/>
    </source>
</evidence>
<evidence type="ECO:0000259" key="4">
    <source>
        <dbReference type="PROSITE" id="PS51015"/>
    </source>
</evidence>
<dbReference type="Gene3D" id="2.30.280.10">
    <property type="entry name" value="SRA-YDG"/>
    <property type="match status" value="1"/>
</dbReference>
<evidence type="ECO:0000256" key="1">
    <source>
        <dbReference type="ARBA" id="ARBA00023242"/>
    </source>
</evidence>
<dbReference type="SUPFAM" id="SSF88697">
    <property type="entry name" value="PUA domain-like"/>
    <property type="match status" value="1"/>
</dbReference>
<dbReference type="Pfam" id="PF02182">
    <property type="entry name" value="SAD_SRA"/>
    <property type="match status" value="1"/>
</dbReference>
<feature type="compositionally biased region" description="Basic and acidic residues" evidence="3">
    <location>
        <begin position="459"/>
        <end position="476"/>
    </location>
</feature>
<comment type="subcellular location">
    <subcellularLocation>
        <location evidence="2">Nucleus</location>
    </subcellularLocation>
</comment>
<sequence>MFHGSHMASEAGIHRPHVAGIHGREDRGAFSIVLSGGYEDDVDNGDEFWYTGSGGRDLSGNKRTAAQSSDQKLTRMNRALALNCNAPINEQKGSESKDWKKGKPVRVIRSSKLAKHSTYAPSKGNRYDGIYKVVKYYPEKGKAGFIVWRYVLRRDDPTFAPWTKEGKERINRLGLKLEDMTIPIYCITDNAPNFRSAAKTLFGDKARPCFAHSLQLAVDDSKSECPGVKKLLQKAKNIVGHYRRSSQARERLHSLQERMQVPQLELIQYVETRWSSEYCMLQRLVEMKGPIAAELAQSEHNIEPLTNADWAQAKGVLEVLEPLAQATKEISGDSYPTSSMVIPILHCLSSHLNSRIQRQEEANLSTALRNELYRDFEEMDSTADEPEPSTSNSGLWSFFDSLPNERKEMNISEEVEKYLSEPRYPENYLEAMASKEKTEGKKTPKAIESHKRKRLSSRNSEENIEVHEGKKVRPEPHSLEKDLAKLIDQDINTKLWGECKKHLIEGTQRCLRRSFAAQVYTCPCCRTELGKDYEMEINEPLSQILVKMFPGYTAGRN</sequence>
<accession>A0A7R9PBB4</accession>
<organism evidence="5">
    <name type="scientific">Timema californicum</name>
    <name type="common">California timema</name>
    <name type="synonym">Walking stick</name>
    <dbReference type="NCBI Taxonomy" id="61474"/>
    <lineage>
        <taxon>Eukaryota</taxon>
        <taxon>Metazoa</taxon>
        <taxon>Ecdysozoa</taxon>
        <taxon>Arthropoda</taxon>
        <taxon>Hexapoda</taxon>
        <taxon>Insecta</taxon>
        <taxon>Pterygota</taxon>
        <taxon>Neoptera</taxon>
        <taxon>Polyneoptera</taxon>
        <taxon>Phasmatodea</taxon>
        <taxon>Timematodea</taxon>
        <taxon>Timematoidea</taxon>
        <taxon>Timematidae</taxon>
        <taxon>Timema</taxon>
    </lineage>
</organism>
<dbReference type="GO" id="GO:0044027">
    <property type="term" value="P:negative regulation of gene expression via chromosomal CpG island methylation"/>
    <property type="evidence" value="ECO:0007669"/>
    <property type="project" value="TreeGrafter"/>
</dbReference>
<dbReference type="InterPro" id="IPR012337">
    <property type="entry name" value="RNaseH-like_sf"/>
</dbReference>
<dbReference type="GO" id="GO:0005634">
    <property type="term" value="C:nucleus"/>
    <property type="evidence" value="ECO:0007669"/>
    <property type="project" value="UniProtKB-SubCell"/>
</dbReference>
<dbReference type="EMBL" id="OE184413">
    <property type="protein sequence ID" value="CAD7576574.1"/>
    <property type="molecule type" value="Genomic_DNA"/>
</dbReference>
<feature type="domain" description="YDG" evidence="4">
    <location>
        <begin position="1"/>
        <end position="154"/>
    </location>
</feature>
<dbReference type="AlphaFoldDB" id="A0A7R9PBB4"/>
<proteinExistence type="predicted"/>
<keyword evidence="1 2" id="KW-0539">Nucleus</keyword>
<dbReference type="Gene3D" id="3.30.40.10">
    <property type="entry name" value="Zinc/RING finger domain, C3HC4 (zinc finger)"/>
    <property type="match status" value="1"/>
</dbReference>
<feature type="region of interest" description="Disordered" evidence="3">
    <location>
        <begin position="1"/>
        <end position="20"/>
    </location>
</feature>
<feature type="compositionally biased region" description="Basic and acidic residues" evidence="3">
    <location>
        <begin position="435"/>
        <end position="449"/>
    </location>
</feature>
<dbReference type="InterPro" id="IPR036987">
    <property type="entry name" value="SRA-YDG_sf"/>
</dbReference>
<dbReference type="SMART" id="SM00466">
    <property type="entry name" value="SRA"/>
    <property type="match status" value="1"/>
</dbReference>
<protein>
    <submittedName>
        <fullName evidence="5">(California timema) hypothetical protein</fullName>
    </submittedName>
</protein>
<evidence type="ECO:0000256" key="2">
    <source>
        <dbReference type="PROSITE-ProRule" id="PRU00358"/>
    </source>
</evidence>
<gene>
    <name evidence="5" type="ORF">TCMB3V08_LOCUS9141</name>
</gene>
<reference evidence="5" key="1">
    <citation type="submission" date="2020-11" db="EMBL/GenBank/DDBJ databases">
        <authorList>
            <person name="Tran Van P."/>
        </authorList>
    </citation>
    <scope>NUCLEOTIDE SEQUENCE</scope>
</reference>